<feature type="compositionally biased region" description="Basic and acidic residues" evidence="1">
    <location>
        <begin position="22"/>
        <end position="34"/>
    </location>
</feature>
<gene>
    <name evidence="2" type="ORF">BU24DRAFT_141535</name>
</gene>
<dbReference type="GeneID" id="54278532"/>
<name>A0A6A5XXI2_9PLEO</name>
<proteinExistence type="predicted"/>
<feature type="compositionally biased region" description="Basic residues" evidence="1">
    <location>
        <begin position="11"/>
        <end position="21"/>
    </location>
</feature>
<evidence type="ECO:0000313" key="3">
    <source>
        <dbReference type="Proteomes" id="UP000799778"/>
    </source>
</evidence>
<dbReference type="RefSeq" id="XP_033385323.1">
    <property type="nucleotide sequence ID" value="XM_033521135.1"/>
</dbReference>
<dbReference type="Proteomes" id="UP000799778">
    <property type="component" value="Unassembled WGS sequence"/>
</dbReference>
<dbReference type="EMBL" id="ML978068">
    <property type="protein sequence ID" value="KAF2016984.1"/>
    <property type="molecule type" value="Genomic_DNA"/>
</dbReference>
<feature type="region of interest" description="Disordered" evidence="1">
    <location>
        <begin position="1"/>
        <end position="46"/>
    </location>
</feature>
<reference evidence="2" key="1">
    <citation type="journal article" date="2020" name="Stud. Mycol.">
        <title>101 Dothideomycetes genomes: a test case for predicting lifestyles and emergence of pathogens.</title>
        <authorList>
            <person name="Haridas S."/>
            <person name="Albert R."/>
            <person name="Binder M."/>
            <person name="Bloem J."/>
            <person name="Labutti K."/>
            <person name="Salamov A."/>
            <person name="Andreopoulos B."/>
            <person name="Baker S."/>
            <person name="Barry K."/>
            <person name="Bills G."/>
            <person name="Bluhm B."/>
            <person name="Cannon C."/>
            <person name="Castanera R."/>
            <person name="Culley D."/>
            <person name="Daum C."/>
            <person name="Ezra D."/>
            <person name="Gonzalez J."/>
            <person name="Henrissat B."/>
            <person name="Kuo A."/>
            <person name="Liang C."/>
            <person name="Lipzen A."/>
            <person name="Lutzoni F."/>
            <person name="Magnuson J."/>
            <person name="Mondo S."/>
            <person name="Nolan M."/>
            <person name="Ohm R."/>
            <person name="Pangilinan J."/>
            <person name="Park H.-J."/>
            <person name="Ramirez L."/>
            <person name="Alfaro M."/>
            <person name="Sun H."/>
            <person name="Tritt A."/>
            <person name="Yoshinaga Y."/>
            <person name="Zwiers L.-H."/>
            <person name="Turgeon B."/>
            <person name="Goodwin S."/>
            <person name="Spatafora J."/>
            <person name="Crous P."/>
            <person name="Grigoriev I."/>
        </authorList>
    </citation>
    <scope>NUCLEOTIDE SEQUENCE</scope>
    <source>
        <strain evidence="2">CBS 175.79</strain>
    </source>
</reference>
<evidence type="ECO:0000256" key="1">
    <source>
        <dbReference type="SAM" id="MobiDB-lite"/>
    </source>
</evidence>
<sequence>MVTIVEGQLPRRPRTGPKTGKKTRDGRKQGETKKTWGPSHRCIPHLDYPAQDSERSAGHAAGIGVIGVNWRGCLGGGSPGWDRIGQDGLQRDGQTGHGGPGGGRIARDEWMVRKDGSEGGCRRGEEEEEEMARLREEENMITRRSLESCVSSRAYSGKRM</sequence>
<organism evidence="2 3">
    <name type="scientific">Aaosphaeria arxii CBS 175.79</name>
    <dbReference type="NCBI Taxonomy" id="1450172"/>
    <lineage>
        <taxon>Eukaryota</taxon>
        <taxon>Fungi</taxon>
        <taxon>Dikarya</taxon>
        <taxon>Ascomycota</taxon>
        <taxon>Pezizomycotina</taxon>
        <taxon>Dothideomycetes</taxon>
        <taxon>Pleosporomycetidae</taxon>
        <taxon>Pleosporales</taxon>
        <taxon>Pleosporales incertae sedis</taxon>
        <taxon>Aaosphaeria</taxon>
    </lineage>
</organism>
<accession>A0A6A5XXI2</accession>
<protein>
    <submittedName>
        <fullName evidence="2">Uncharacterized protein</fullName>
    </submittedName>
</protein>
<feature type="compositionally biased region" description="Gly residues" evidence="1">
    <location>
        <begin position="95"/>
        <end position="104"/>
    </location>
</feature>
<keyword evidence="3" id="KW-1185">Reference proteome</keyword>
<dbReference type="AlphaFoldDB" id="A0A6A5XXI2"/>
<evidence type="ECO:0000313" key="2">
    <source>
        <dbReference type="EMBL" id="KAF2016984.1"/>
    </source>
</evidence>
<feature type="region of interest" description="Disordered" evidence="1">
    <location>
        <begin position="79"/>
        <end position="108"/>
    </location>
</feature>